<dbReference type="GO" id="GO:0005524">
    <property type="term" value="F:ATP binding"/>
    <property type="evidence" value="ECO:0007669"/>
    <property type="project" value="UniProtKB-UniRule"/>
</dbReference>
<dbReference type="InterPro" id="IPR056561">
    <property type="entry name" value="NFP_LYK_LysM1"/>
</dbReference>
<dbReference type="PANTHER" id="PTHR27005">
    <property type="entry name" value="WALL-ASSOCIATED RECEPTOR KINASE-LIKE 21"/>
    <property type="match status" value="1"/>
</dbReference>
<dbReference type="Gene3D" id="3.30.200.20">
    <property type="entry name" value="Phosphorylase Kinase, domain 1"/>
    <property type="match status" value="1"/>
</dbReference>
<dbReference type="CDD" id="cd00118">
    <property type="entry name" value="LysM"/>
    <property type="match status" value="1"/>
</dbReference>
<dbReference type="InterPro" id="IPR056562">
    <property type="entry name" value="LysM2_CERK1_LYK3_4_5"/>
</dbReference>
<dbReference type="InterPro" id="IPR008271">
    <property type="entry name" value="Ser/Thr_kinase_AS"/>
</dbReference>
<keyword evidence="4" id="KW-0812">Transmembrane</keyword>
<dbReference type="EMBL" id="KE346196">
    <property type="protein sequence ID" value="EXC29894.1"/>
    <property type="molecule type" value="Genomic_DNA"/>
</dbReference>
<keyword evidence="18" id="KW-1185">Reference proteome</keyword>
<evidence type="ECO:0000256" key="6">
    <source>
        <dbReference type="ARBA" id="ARBA00022741"/>
    </source>
</evidence>
<evidence type="ECO:0000256" key="5">
    <source>
        <dbReference type="ARBA" id="ARBA00022729"/>
    </source>
</evidence>
<dbReference type="STRING" id="981085.W9SVE2"/>
<dbReference type="PANTHER" id="PTHR27005:SF537">
    <property type="entry name" value="LYSM TYPE RECEPTOR KINASE"/>
    <property type="match status" value="1"/>
</dbReference>
<keyword evidence="10" id="KW-0472">Membrane</keyword>
<dbReference type="AlphaFoldDB" id="W9SVE2"/>
<dbReference type="PROSITE" id="PS00107">
    <property type="entry name" value="PROTEIN_KINASE_ATP"/>
    <property type="match status" value="1"/>
</dbReference>
<dbReference type="eggNOG" id="ENOG502RE2V">
    <property type="taxonomic scope" value="Eukaryota"/>
</dbReference>
<feature type="domain" description="LysM" evidence="16">
    <location>
        <begin position="190"/>
        <end position="234"/>
    </location>
</feature>
<accession>W9SVE2</accession>
<organism evidence="17 18">
    <name type="scientific">Morus notabilis</name>
    <dbReference type="NCBI Taxonomy" id="981085"/>
    <lineage>
        <taxon>Eukaryota</taxon>
        <taxon>Viridiplantae</taxon>
        <taxon>Streptophyta</taxon>
        <taxon>Embryophyta</taxon>
        <taxon>Tracheophyta</taxon>
        <taxon>Spermatophyta</taxon>
        <taxon>Magnoliopsida</taxon>
        <taxon>eudicotyledons</taxon>
        <taxon>Gunneridae</taxon>
        <taxon>Pentapetalae</taxon>
        <taxon>rosids</taxon>
        <taxon>fabids</taxon>
        <taxon>Rosales</taxon>
        <taxon>Moraceae</taxon>
        <taxon>Moreae</taxon>
        <taxon>Morus</taxon>
    </lineage>
</organism>
<comment type="catalytic activity">
    <reaction evidence="11">
        <text>L-seryl-[protein] + ATP = O-phospho-L-seryl-[protein] + ADP + H(+)</text>
        <dbReference type="Rhea" id="RHEA:17989"/>
        <dbReference type="Rhea" id="RHEA-COMP:9863"/>
        <dbReference type="Rhea" id="RHEA-COMP:11604"/>
        <dbReference type="ChEBI" id="CHEBI:15378"/>
        <dbReference type="ChEBI" id="CHEBI:29999"/>
        <dbReference type="ChEBI" id="CHEBI:30616"/>
        <dbReference type="ChEBI" id="CHEBI:83421"/>
        <dbReference type="ChEBI" id="CHEBI:456216"/>
    </reaction>
</comment>
<dbReference type="InterPro" id="IPR056563">
    <property type="entry name" value="LysM3_LYK4_5"/>
</dbReference>
<dbReference type="Proteomes" id="UP000030645">
    <property type="component" value="Unassembled WGS sequence"/>
</dbReference>
<evidence type="ECO:0000256" key="8">
    <source>
        <dbReference type="ARBA" id="ARBA00022840"/>
    </source>
</evidence>
<dbReference type="Pfam" id="PF23472">
    <property type="entry name" value="LysM2_CERK1_LYK3_4_5"/>
    <property type="match status" value="1"/>
</dbReference>
<evidence type="ECO:0000256" key="11">
    <source>
        <dbReference type="ARBA" id="ARBA00047558"/>
    </source>
</evidence>
<feature type="chain" id="PRO_5004933309" evidence="14">
    <location>
        <begin position="28"/>
        <end position="737"/>
    </location>
</feature>
<dbReference type="InterPro" id="IPR018392">
    <property type="entry name" value="LysM"/>
</dbReference>
<keyword evidence="8 13" id="KW-0067">ATP-binding</keyword>
<dbReference type="InterPro" id="IPR017441">
    <property type="entry name" value="Protein_kinase_ATP_BS"/>
</dbReference>
<dbReference type="PROSITE" id="PS00108">
    <property type="entry name" value="PROTEIN_KINASE_ST"/>
    <property type="match status" value="1"/>
</dbReference>
<evidence type="ECO:0000256" key="13">
    <source>
        <dbReference type="PROSITE-ProRule" id="PRU10141"/>
    </source>
</evidence>
<dbReference type="InterPro" id="IPR045274">
    <property type="entry name" value="WAK-like"/>
</dbReference>
<name>W9SVE2_9ROSA</name>
<dbReference type="OrthoDB" id="4062651at2759"/>
<evidence type="ECO:0000256" key="12">
    <source>
        <dbReference type="ARBA" id="ARBA00047951"/>
    </source>
</evidence>
<proteinExistence type="predicted"/>
<dbReference type="SMART" id="SM00257">
    <property type="entry name" value="LysM"/>
    <property type="match status" value="3"/>
</dbReference>
<feature type="domain" description="Protein kinase" evidence="15">
    <location>
        <begin position="355"/>
        <end position="630"/>
    </location>
</feature>
<dbReference type="GO" id="GO:0004674">
    <property type="term" value="F:protein serine/threonine kinase activity"/>
    <property type="evidence" value="ECO:0007669"/>
    <property type="project" value="UniProtKB-KW"/>
</dbReference>
<dbReference type="FunFam" id="1.10.510.10:FF:000084">
    <property type="entry name" value="Wall-associated receptor kinase 2"/>
    <property type="match status" value="1"/>
</dbReference>
<dbReference type="PROSITE" id="PS50011">
    <property type="entry name" value="PROTEIN_KINASE_DOM"/>
    <property type="match status" value="1"/>
</dbReference>
<evidence type="ECO:0000313" key="17">
    <source>
        <dbReference type="EMBL" id="EXC29894.1"/>
    </source>
</evidence>
<keyword evidence="2" id="KW-0723">Serine/threonine-protein kinase</keyword>
<evidence type="ECO:0000259" key="15">
    <source>
        <dbReference type="PROSITE" id="PS50011"/>
    </source>
</evidence>
<dbReference type="SMART" id="SM00220">
    <property type="entry name" value="S_TKc"/>
    <property type="match status" value="1"/>
</dbReference>
<evidence type="ECO:0000256" key="14">
    <source>
        <dbReference type="SAM" id="SignalP"/>
    </source>
</evidence>
<protein>
    <submittedName>
        <fullName evidence="17">Wall-associated receptor kinase-like 9</fullName>
    </submittedName>
</protein>
<dbReference type="Gene3D" id="3.10.350.10">
    <property type="entry name" value="LysM domain"/>
    <property type="match status" value="1"/>
</dbReference>
<feature type="domain" description="LysM" evidence="16">
    <location>
        <begin position="123"/>
        <end position="170"/>
    </location>
</feature>
<dbReference type="SUPFAM" id="SSF56112">
    <property type="entry name" value="Protein kinase-like (PK-like)"/>
    <property type="match status" value="1"/>
</dbReference>
<evidence type="ECO:0000259" key="16">
    <source>
        <dbReference type="PROSITE" id="PS51782"/>
    </source>
</evidence>
<evidence type="ECO:0000256" key="9">
    <source>
        <dbReference type="ARBA" id="ARBA00022989"/>
    </source>
</evidence>
<comment type="catalytic activity">
    <reaction evidence="12">
        <text>L-threonyl-[protein] + ATP = O-phospho-L-threonyl-[protein] + ADP + H(+)</text>
        <dbReference type="Rhea" id="RHEA:46608"/>
        <dbReference type="Rhea" id="RHEA-COMP:11060"/>
        <dbReference type="Rhea" id="RHEA-COMP:11605"/>
        <dbReference type="ChEBI" id="CHEBI:15378"/>
        <dbReference type="ChEBI" id="CHEBI:30013"/>
        <dbReference type="ChEBI" id="CHEBI:30616"/>
        <dbReference type="ChEBI" id="CHEBI:61977"/>
        <dbReference type="ChEBI" id="CHEBI:456216"/>
    </reaction>
</comment>
<keyword evidence="9" id="KW-1133">Transmembrane helix</keyword>
<dbReference type="CDD" id="cd14066">
    <property type="entry name" value="STKc_IRAK"/>
    <property type="match status" value="1"/>
</dbReference>
<evidence type="ECO:0000256" key="10">
    <source>
        <dbReference type="ARBA" id="ARBA00023136"/>
    </source>
</evidence>
<evidence type="ECO:0000256" key="4">
    <source>
        <dbReference type="ARBA" id="ARBA00022692"/>
    </source>
</evidence>
<sequence length="737" mass="82113">MGAHSSYYILGHLLFMFLSLFHQLSHCQQPYLNYTCYMQGPMANKSEGYLCNDQTEFSCESFVTFRSRAPYNNATSIARLLGSEASEIASLNNILPDDMITANKLIIVPLSCACPVNFFQHFTTYVVEVGDTYYTISNQTYQGLTTCQAIQSQNPNYVPTNISLVTEFVVRVRCACPSKNQVANEVTSLLTYGVENGDTADSIGRMFGVNRQSILEANMLSQDTDIVPATPILVPLTNETCSVNPRLFFCKCSTNGHPTNKSLEGSNCVPDNGKSFSLKSVALLGVGIGFGLLCMFLSSYKLHQWLKERRIRIRKEGFFKQNGGILLQEKLSSDGSSEKAKLFTAEELQRATDNYNQNRFLGQGGSGTVFKGMLPDGSVVAIKRSIAIGRNQIEQFVNEVVILSQINHRNIVKLLGFCLETEAPLLVYEFISNGTLYRHIRQKDPESLLSWERRFGIVCDVAGALAYMHSAASTPIFHRDIKSSNILLDDKYNAKIADFGTSRSVPNDKTHLTTAVQGTLGYMDPEYFQSSQFTDKSDVYSFGVMLVEILTGENPFSFAEDHEGKSLITTFISLTKENQLLQILDPQVAKDPGEELEDVQAIAELATRCLRLNGKKRPTMKRVSMELENLRKSQRILEMDQDLQSFRGEESYMNGSPNTTQESVEFRADSFSETESPLTGDGASFPTIAMGDAAPTTSSSSWFVPVTFSHPVVSKLENNNFLVWRRQILATVRGHRL</sequence>
<keyword evidence="3" id="KW-0808">Transferase</keyword>
<evidence type="ECO:0000256" key="2">
    <source>
        <dbReference type="ARBA" id="ARBA00022527"/>
    </source>
</evidence>
<feature type="signal peptide" evidence="14">
    <location>
        <begin position="1"/>
        <end position="27"/>
    </location>
</feature>
<keyword evidence="6 13" id="KW-0547">Nucleotide-binding</keyword>
<evidence type="ECO:0000313" key="18">
    <source>
        <dbReference type="Proteomes" id="UP000030645"/>
    </source>
</evidence>
<evidence type="ECO:0000256" key="3">
    <source>
        <dbReference type="ARBA" id="ARBA00022679"/>
    </source>
</evidence>
<dbReference type="Pfam" id="PF23473">
    <property type="entry name" value="LysM3_LYK4_5"/>
    <property type="match status" value="1"/>
</dbReference>
<dbReference type="GO" id="GO:0007166">
    <property type="term" value="P:cell surface receptor signaling pathway"/>
    <property type="evidence" value="ECO:0007669"/>
    <property type="project" value="InterPro"/>
</dbReference>
<keyword evidence="5 14" id="KW-0732">Signal</keyword>
<dbReference type="Gene3D" id="1.10.510.10">
    <property type="entry name" value="Transferase(Phosphotransferase) domain 1"/>
    <property type="match status" value="1"/>
</dbReference>
<dbReference type="Pfam" id="PF23446">
    <property type="entry name" value="LysM1_NFP_LYK"/>
    <property type="match status" value="1"/>
</dbReference>
<feature type="binding site" evidence="13">
    <location>
        <position position="383"/>
    </location>
    <ligand>
        <name>ATP</name>
        <dbReference type="ChEBI" id="CHEBI:30616"/>
    </ligand>
</feature>
<dbReference type="InterPro" id="IPR036779">
    <property type="entry name" value="LysM_dom_sf"/>
</dbReference>
<dbReference type="PROSITE" id="PS51782">
    <property type="entry name" value="LYSM"/>
    <property type="match status" value="2"/>
</dbReference>
<evidence type="ECO:0000256" key="7">
    <source>
        <dbReference type="ARBA" id="ARBA00022777"/>
    </source>
</evidence>
<comment type="subcellular location">
    <subcellularLocation>
        <location evidence="1">Membrane</location>
        <topology evidence="1">Single-pass type I membrane protein</topology>
    </subcellularLocation>
</comment>
<evidence type="ECO:0000256" key="1">
    <source>
        <dbReference type="ARBA" id="ARBA00004479"/>
    </source>
</evidence>
<keyword evidence="7 17" id="KW-0418">Kinase</keyword>
<dbReference type="InterPro" id="IPR000719">
    <property type="entry name" value="Prot_kinase_dom"/>
</dbReference>
<dbReference type="InterPro" id="IPR011009">
    <property type="entry name" value="Kinase-like_dom_sf"/>
</dbReference>
<dbReference type="GO" id="GO:0005886">
    <property type="term" value="C:plasma membrane"/>
    <property type="evidence" value="ECO:0007669"/>
    <property type="project" value="UniProtKB-ARBA"/>
</dbReference>
<gene>
    <name evidence="17" type="ORF">L484_015086</name>
</gene>
<reference evidence="18" key="1">
    <citation type="submission" date="2013-01" db="EMBL/GenBank/DDBJ databases">
        <title>Draft Genome Sequence of a Mulberry Tree, Morus notabilis C.K. Schneid.</title>
        <authorList>
            <person name="He N."/>
            <person name="Zhao S."/>
        </authorList>
    </citation>
    <scope>NUCLEOTIDE SEQUENCE</scope>
</reference>
<keyword evidence="17" id="KW-0675">Receptor</keyword>
<dbReference type="KEGG" id="mnt:21398198"/>
<dbReference type="Pfam" id="PF00069">
    <property type="entry name" value="Pkinase"/>
    <property type="match status" value="1"/>
</dbReference>
<dbReference type="FunFam" id="3.30.200.20:FF:000043">
    <property type="entry name" value="Wall-associated receptor kinase 2"/>
    <property type="match status" value="1"/>
</dbReference>